<dbReference type="Proteomes" id="UP000027138">
    <property type="component" value="Unassembled WGS sequence"/>
</dbReference>
<evidence type="ECO:0000313" key="2">
    <source>
        <dbReference type="Proteomes" id="UP000027138"/>
    </source>
</evidence>
<proteinExistence type="predicted"/>
<gene>
    <name evidence="1" type="ORF">JCGZ_14191</name>
</gene>
<evidence type="ECO:0000313" key="1">
    <source>
        <dbReference type="EMBL" id="KDP28420.1"/>
    </source>
</evidence>
<dbReference type="OrthoDB" id="1679286at2759"/>
<organism evidence="1 2">
    <name type="scientific">Jatropha curcas</name>
    <name type="common">Barbados nut</name>
    <dbReference type="NCBI Taxonomy" id="180498"/>
    <lineage>
        <taxon>Eukaryota</taxon>
        <taxon>Viridiplantae</taxon>
        <taxon>Streptophyta</taxon>
        <taxon>Embryophyta</taxon>
        <taxon>Tracheophyta</taxon>
        <taxon>Spermatophyta</taxon>
        <taxon>Magnoliopsida</taxon>
        <taxon>eudicotyledons</taxon>
        <taxon>Gunneridae</taxon>
        <taxon>Pentapetalae</taxon>
        <taxon>rosids</taxon>
        <taxon>fabids</taxon>
        <taxon>Malpighiales</taxon>
        <taxon>Euphorbiaceae</taxon>
        <taxon>Crotonoideae</taxon>
        <taxon>Jatropheae</taxon>
        <taxon>Jatropha</taxon>
    </lineage>
</organism>
<name>A0A067K813_JATCU</name>
<keyword evidence="2" id="KW-1185">Reference proteome</keyword>
<dbReference type="EMBL" id="KK914782">
    <property type="protein sequence ID" value="KDP28420.1"/>
    <property type="molecule type" value="Genomic_DNA"/>
</dbReference>
<sequence length="99" mass="11342">MGCCLGRNWVVNPITADHHQEEEDNFMSHINTISSTNLRMKVRMTKTQFLELADSSKNNSELGRMILQECLEGRLRSRILVDQGLKFQCANSLSTIKEE</sequence>
<protein>
    <submittedName>
        <fullName evidence="1">Uncharacterized protein</fullName>
    </submittedName>
</protein>
<dbReference type="AlphaFoldDB" id="A0A067K813"/>
<reference evidence="1 2" key="1">
    <citation type="journal article" date="2014" name="PLoS ONE">
        <title>Global Analysis of Gene Expression Profiles in Physic Nut (Jatropha curcas L.) Seedlings Exposed to Salt Stress.</title>
        <authorList>
            <person name="Zhang L."/>
            <person name="Zhang C."/>
            <person name="Wu P."/>
            <person name="Chen Y."/>
            <person name="Li M."/>
            <person name="Jiang H."/>
            <person name="Wu G."/>
        </authorList>
    </citation>
    <scope>NUCLEOTIDE SEQUENCE [LARGE SCALE GENOMIC DNA]</scope>
    <source>
        <strain evidence="2">cv. GZQX0401</strain>
        <tissue evidence="1">Young leaves</tissue>
    </source>
</reference>
<accession>A0A067K813</accession>